<accession>A0AC60VY55</accession>
<evidence type="ECO:0000313" key="2">
    <source>
        <dbReference type="Proteomes" id="UP000559653"/>
    </source>
</evidence>
<name>A0AC60VY55_9ARCH</name>
<evidence type="ECO:0000313" key="1">
    <source>
        <dbReference type="EMBL" id="MBA4452374.1"/>
    </source>
</evidence>
<sequence>MYFDAVVAGGSVAGLLCAREIASSGNSVLVIEEDYEIGTPEHCGGLVSTRGLERLGIIPFGKTFDHIIKSAIIHAPNGSSFSIDSKKQKVAEISRRELDKQIAHQAQKNGAVIKVKTSFQELTEEGVRTNDGEIKCKIFVDARGISSLIHKDREGILSSAQYEIYADWIKKGQVEVFFDQEKYPGFFAWIIPSGEGKGKIGVAGKGIKVTEILEEFLEERGNYSTIRKIFAPIWIKGPIKKFVETKTVIVGDAAGQAKPTTSGGIYTSGMGGILAGKAISKFLKSNNESDLEEYQKTWTKQFGEEFEKQLWARKILERVDNNTINKLFELVTPEIIKEISEKDDFDFHAGSIVKLLGVKGSVKTAQALIGSELKKLLR</sequence>
<comment type="caution">
    <text evidence="1">The sequence shown here is derived from an EMBL/GenBank/DDBJ whole genome shotgun (WGS) entry which is preliminary data.</text>
</comment>
<dbReference type="EMBL" id="JACEMZ010000021">
    <property type="protein sequence ID" value="MBA4452374.1"/>
    <property type="molecule type" value="Genomic_DNA"/>
</dbReference>
<organism evidence="1 2">
    <name type="scientific">Candidatus Nitrosomaritimum aestuariumsis</name>
    <dbReference type="NCBI Taxonomy" id="3342354"/>
    <lineage>
        <taxon>Archaea</taxon>
        <taxon>Nitrososphaerota</taxon>
        <taxon>Nitrososphaeria</taxon>
        <taxon>Nitrosopumilales</taxon>
        <taxon>Nitrosopumilaceae</taxon>
        <taxon>Candidatus Nitrosomaritimum</taxon>
    </lineage>
</organism>
<proteinExistence type="predicted"/>
<protein>
    <submittedName>
        <fullName evidence="1">NAD(P)/FAD-dependent oxidoreductase</fullName>
    </submittedName>
</protein>
<dbReference type="Proteomes" id="UP000559653">
    <property type="component" value="Unassembled WGS sequence"/>
</dbReference>
<reference evidence="1 2" key="1">
    <citation type="journal article" date="2020" name="Appl. Environ. Microbiol.">
        <title>Genomic Characteristics of a Novel Species of Ammonia-Oxidizing Archaea from the Jiulong River Estuary.</title>
        <authorList>
            <person name="Zou D."/>
            <person name="Wan R."/>
            <person name="Han L."/>
            <person name="Xu M.N."/>
            <person name="Liu Y."/>
            <person name="Liu H."/>
            <person name="Kao S.J."/>
            <person name="Li M."/>
        </authorList>
    </citation>
    <scope>NUCLEOTIDE SEQUENCE [LARGE SCALE GENOMIC DNA]</scope>
    <source>
        <strain evidence="1">W1bin1</strain>
    </source>
</reference>
<gene>
    <name evidence="1" type="ORF">H2B03_04270</name>
</gene>